<dbReference type="Pfam" id="PF00905">
    <property type="entry name" value="Transpeptidase"/>
    <property type="match status" value="1"/>
</dbReference>
<dbReference type="GO" id="GO:0008658">
    <property type="term" value="F:penicillin binding"/>
    <property type="evidence" value="ECO:0007669"/>
    <property type="project" value="InterPro"/>
</dbReference>
<organism evidence="8 9">
    <name type="scientific">Cytophaga hutchinsonii (strain ATCC 33406 / DSM 1761 / CIP 103989 / NBRC 15051 / NCIMB 9469 / D465)</name>
    <dbReference type="NCBI Taxonomy" id="269798"/>
    <lineage>
        <taxon>Bacteria</taxon>
        <taxon>Pseudomonadati</taxon>
        <taxon>Bacteroidota</taxon>
        <taxon>Cytophagia</taxon>
        <taxon>Cytophagales</taxon>
        <taxon>Cytophagaceae</taxon>
        <taxon>Cytophaga</taxon>
    </lineage>
</organism>
<name>A0A6N4SS03_CYTH3</name>
<sequence>MKSTYILIIAGIILFLSTGHKHKQKEKIRNDFKEFFEANHADGSFMLYDQNADSYIYYNKPLTTEMYSPASTFKICNSLIGLETGVIKDADFVIPWDSISRSYYLWNQDTDLKTAFKNSTVWYYQELARRVGGERMNYWLKKSQYGNADTTGGIDQFWLTGGLRISPEQQIDFLKALRNNTLPFSQCSMDIVKDIMIAKDTLGYVVRAKTGWSVTSANYIGWYVGYVEKGGNVYYFSTCMLTRGLDDTYIRNARKEITYSILNKLNIISSNP</sequence>
<dbReference type="EMBL" id="CP000383">
    <property type="protein sequence ID" value="ABG59153.1"/>
    <property type="molecule type" value="Genomic_DNA"/>
</dbReference>
<dbReference type="Gene3D" id="3.40.710.10">
    <property type="entry name" value="DD-peptidase/beta-lactamase superfamily"/>
    <property type="match status" value="1"/>
</dbReference>
<dbReference type="PANTHER" id="PTHR30627:SF6">
    <property type="entry name" value="BETA-LACTAMASE YBXI-RELATED"/>
    <property type="match status" value="1"/>
</dbReference>
<dbReference type="OrthoDB" id="9762883at2"/>
<dbReference type="Proteomes" id="UP000001822">
    <property type="component" value="Chromosome"/>
</dbReference>
<dbReference type="NCBIfam" id="NF012161">
    <property type="entry name" value="bla_class_D_main"/>
    <property type="match status" value="1"/>
</dbReference>
<proteinExistence type="inferred from homology"/>
<dbReference type="InterPro" id="IPR001460">
    <property type="entry name" value="PCN-bd_Tpept"/>
</dbReference>
<evidence type="ECO:0000256" key="1">
    <source>
        <dbReference type="ARBA" id="ARBA00001526"/>
    </source>
</evidence>
<evidence type="ECO:0000256" key="5">
    <source>
        <dbReference type="ARBA" id="ARBA00022801"/>
    </source>
</evidence>
<keyword evidence="4" id="KW-0732">Signal</keyword>
<dbReference type="InterPro" id="IPR050515">
    <property type="entry name" value="Beta-lactam/transpept"/>
</dbReference>
<gene>
    <name evidence="8" type="ordered locus">CHU_1887</name>
</gene>
<accession>A0A6N4SS03</accession>
<evidence type="ECO:0000256" key="2">
    <source>
        <dbReference type="ARBA" id="ARBA00007898"/>
    </source>
</evidence>
<dbReference type="AlphaFoldDB" id="A0A6N4SS03"/>
<reference evidence="8 9" key="1">
    <citation type="journal article" date="2007" name="Appl. Environ. Microbiol.">
        <title>Genome sequence of the cellulolytic gliding bacterium Cytophaga hutchinsonii.</title>
        <authorList>
            <person name="Xie G."/>
            <person name="Bruce D.C."/>
            <person name="Challacombe J.F."/>
            <person name="Chertkov O."/>
            <person name="Detter J.C."/>
            <person name="Gilna P."/>
            <person name="Han C.S."/>
            <person name="Lucas S."/>
            <person name="Misra M."/>
            <person name="Myers G.L."/>
            <person name="Richardson P."/>
            <person name="Tapia R."/>
            <person name="Thayer N."/>
            <person name="Thompson L.S."/>
            <person name="Brettin T.S."/>
            <person name="Henrissat B."/>
            <person name="Wilson D.B."/>
            <person name="McBride M.J."/>
        </authorList>
    </citation>
    <scope>NUCLEOTIDE SEQUENCE [LARGE SCALE GENOMIC DNA]</scope>
    <source>
        <strain evidence="9">ATCC 33406 / DSM 1761 / CIP 103989 / NBRC 15051 / NCIMB 9469 / D465</strain>
    </source>
</reference>
<comment type="catalytic activity">
    <reaction evidence="1">
        <text>a beta-lactam + H2O = a substituted beta-amino acid</text>
        <dbReference type="Rhea" id="RHEA:20401"/>
        <dbReference type="ChEBI" id="CHEBI:15377"/>
        <dbReference type="ChEBI" id="CHEBI:35627"/>
        <dbReference type="ChEBI" id="CHEBI:140347"/>
        <dbReference type="EC" id="3.5.2.6"/>
    </reaction>
</comment>
<dbReference type="GO" id="GO:0071555">
    <property type="term" value="P:cell wall organization"/>
    <property type="evidence" value="ECO:0007669"/>
    <property type="project" value="TreeGrafter"/>
</dbReference>
<evidence type="ECO:0000313" key="9">
    <source>
        <dbReference type="Proteomes" id="UP000001822"/>
    </source>
</evidence>
<feature type="domain" description="Penicillin-binding protein transpeptidase" evidence="7">
    <location>
        <begin position="48"/>
        <end position="262"/>
    </location>
</feature>
<protein>
    <recommendedName>
        <fullName evidence="3">beta-lactamase</fullName>
        <ecNumber evidence="3">3.5.2.6</ecNumber>
    </recommendedName>
</protein>
<dbReference type="GO" id="GO:0046677">
    <property type="term" value="P:response to antibiotic"/>
    <property type="evidence" value="ECO:0007669"/>
    <property type="project" value="UniProtKB-KW"/>
</dbReference>
<evidence type="ECO:0000256" key="3">
    <source>
        <dbReference type="ARBA" id="ARBA00012865"/>
    </source>
</evidence>
<dbReference type="EC" id="3.5.2.6" evidence="3"/>
<evidence type="ECO:0000313" key="8">
    <source>
        <dbReference type="EMBL" id="ABG59153.1"/>
    </source>
</evidence>
<dbReference type="KEGG" id="chu:CHU_1887"/>
<evidence type="ECO:0000256" key="6">
    <source>
        <dbReference type="ARBA" id="ARBA00023251"/>
    </source>
</evidence>
<dbReference type="SUPFAM" id="SSF56601">
    <property type="entry name" value="beta-lactamase/transpeptidase-like"/>
    <property type="match status" value="1"/>
</dbReference>
<evidence type="ECO:0000259" key="7">
    <source>
        <dbReference type="Pfam" id="PF00905"/>
    </source>
</evidence>
<dbReference type="GO" id="GO:0005886">
    <property type="term" value="C:plasma membrane"/>
    <property type="evidence" value="ECO:0007669"/>
    <property type="project" value="TreeGrafter"/>
</dbReference>
<comment type="similarity">
    <text evidence="2">Belongs to the class-D beta-lactamase family.</text>
</comment>
<evidence type="ECO:0000256" key="4">
    <source>
        <dbReference type="ARBA" id="ARBA00022729"/>
    </source>
</evidence>
<dbReference type="InterPro" id="IPR012338">
    <property type="entry name" value="Beta-lactam/transpept-like"/>
</dbReference>
<keyword evidence="5 8" id="KW-0378">Hydrolase</keyword>
<dbReference type="RefSeq" id="WP_011585270.1">
    <property type="nucleotide sequence ID" value="NC_008255.1"/>
</dbReference>
<keyword evidence="9" id="KW-1185">Reference proteome</keyword>
<keyword evidence="6" id="KW-0046">Antibiotic resistance</keyword>
<dbReference type="GO" id="GO:0008800">
    <property type="term" value="F:beta-lactamase activity"/>
    <property type="evidence" value="ECO:0007669"/>
    <property type="project" value="UniProtKB-EC"/>
</dbReference>
<dbReference type="PANTHER" id="PTHR30627">
    <property type="entry name" value="PEPTIDOGLYCAN D,D-TRANSPEPTIDASE"/>
    <property type="match status" value="1"/>
</dbReference>